<dbReference type="SUPFAM" id="SSF53795">
    <property type="entry name" value="PEP carboxykinase-like"/>
    <property type="match status" value="1"/>
</dbReference>
<dbReference type="Proteomes" id="UP000323136">
    <property type="component" value="Unassembled WGS sequence"/>
</dbReference>
<evidence type="ECO:0000313" key="1">
    <source>
        <dbReference type="EMBL" id="TYP98001.1"/>
    </source>
</evidence>
<dbReference type="Gene3D" id="3.40.50.300">
    <property type="entry name" value="P-loop containing nucleotide triphosphate hydrolases"/>
    <property type="match status" value="1"/>
</dbReference>
<gene>
    <name evidence="1" type="ORF">C7447_103169</name>
</gene>
<evidence type="ECO:0000313" key="2">
    <source>
        <dbReference type="Proteomes" id="UP000323136"/>
    </source>
</evidence>
<sequence>MEYLLTHKQIEDKSIVWFSKKNQYVVLENKTADILNDIDSGVSIKNIGKQLADEMDIPHEKAIDFVINIEQKLYIPNATKETNFPHDYKNIKANCEFKLTKYYKVNNLIFKVDFESENESFLIHPKFSHLEIKKTDEFNYNYQVFTENHHTFLLVDAIYIGSWHRKDIHYFQGKFSMQMVQHIHQKKEDKWLGIFHASAVSNTKNTILFLGDSGNGKSTSLALLQANGFTCIADDFVPVDVEKQHIYSFPSSISIKRNSLETLLPLYPELNNSKEYNFKSLNKVVRYLPPNTTDFKQHLPCKALVFIKYVPNSELIINRISNLDAFEKLVPDSWLSPITKNAKTFLDWFKKLPCYQLTYSDNKEMIMTTNKIFNNEL</sequence>
<organism evidence="1 2">
    <name type="scientific">Tenacibaculum adriaticum</name>
    <dbReference type="NCBI Taxonomy" id="413713"/>
    <lineage>
        <taxon>Bacteria</taxon>
        <taxon>Pseudomonadati</taxon>
        <taxon>Bacteroidota</taxon>
        <taxon>Flavobacteriia</taxon>
        <taxon>Flavobacteriales</taxon>
        <taxon>Flavobacteriaceae</taxon>
        <taxon>Tenacibaculum</taxon>
    </lineage>
</organism>
<reference evidence="1 2" key="1">
    <citation type="submission" date="2019-07" db="EMBL/GenBank/DDBJ databases">
        <title>Genomic Encyclopedia of Type Strains, Phase IV (KMG-IV): sequencing the most valuable type-strain genomes for metagenomic binning, comparative biology and taxonomic classification.</title>
        <authorList>
            <person name="Goeker M."/>
        </authorList>
    </citation>
    <scope>NUCLEOTIDE SEQUENCE [LARGE SCALE GENOMIC DNA]</scope>
    <source>
        <strain evidence="1 2">DSM 18961</strain>
    </source>
</reference>
<comment type="caution">
    <text evidence="1">The sequence shown here is derived from an EMBL/GenBank/DDBJ whole genome shotgun (WGS) entry which is preliminary data.</text>
</comment>
<dbReference type="AlphaFoldDB" id="A0A5S5DQ29"/>
<dbReference type="RefSeq" id="WP_148870340.1">
    <property type="nucleotide sequence ID" value="NZ_VNIA01000003.1"/>
</dbReference>
<dbReference type="InterPro" id="IPR027417">
    <property type="entry name" value="P-loop_NTPase"/>
</dbReference>
<accession>A0A5S5DQ29</accession>
<name>A0A5S5DQ29_9FLAO</name>
<protein>
    <submittedName>
        <fullName evidence="1">Uncharacterized protein</fullName>
    </submittedName>
</protein>
<keyword evidence="2" id="KW-1185">Reference proteome</keyword>
<dbReference type="EMBL" id="VNIA01000003">
    <property type="protein sequence ID" value="TYP98001.1"/>
    <property type="molecule type" value="Genomic_DNA"/>
</dbReference>
<proteinExistence type="predicted"/>
<dbReference type="OrthoDB" id="1116059at2"/>